<dbReference type="EMBL" id="MU277187">
    <property type="protein sequence ID" value="KAI0068869.1"/>
    <property type="molecule type" value="Genomic_DNA"/>
</dbReference>
<proteinExistence type="predicted"/>
<protein>
    <submittedName>
        <fullName evidence="1">Uncharacterized protein</fullName>
    </submittedName>
</protein>
<gene>
    <name evidence="1" type="ORF">BV25DRAFT_1844661</name>
</gene>
<comment type="caution">
    <text evidence="1">The sequence shown here is derived from an EMBL/GenBank/DDBJ whole genome shotgun (WGS) entry which is preliminary data.</text>
</comment>
<reference evidence="1" key="1">
    <citation type="submission" date="2021-03" db="EMBL/GenBank/DDBJ databases">
        <authorList>
            <consortium name="DOE Joint Genome Institute"/>
            <person name="Ahrendt S."/>
            <person name="Looney B.P."/>
            <person name="Miyauchi S."/>
            <person name="Morin E."/>
            <person name="Drula E."/>
            <person name="Courty P.E."/>
            <person name="Chicoki N."/>
            <person name="Fauchery L."/>
            <person name="Kohler A."/>
            <person name="Kuo A."/>
            <person name="Labutti K."/>
            <person name="Pangilinan J."/>
            <person name="Lipzen A."/>
            <person name="Riley R."/>
            <person name="Andreopoulos W."/>
            <person name="He G."/>
            <person name="Johnson J."/>
            <person name="Barry K.W."/>
            <person name="Grigoriev I.V."/>
            <person name="Nagy L."/>
            <person name="Hibbett D."/>
            <person name="Henrissat B."/>
            <person name="Matheny P.B."/>
            <person name="Labbe J."/>
            <person name="Martin F."/>
        </authorList>
    </citation>
    <scope>NUCLEOTIDE SEQUENCE</scope>
    <source>
        <strain evidence="1">HHB10654</strain>
    </source>
</reference>
<accession>A0ACB8TK82</accession>
<organism evidence="1 2">
    <name type="scientific">Artomyces pyxidatus</name>
    <dbReference type="NCBI Taxonomy" id="48021"/>
    <lineage>
        <taxon>Eukaryota</taxon>
        <taxon>Fungi</taxon>
        <taxon>Dikarya</taxon>
        <taxon>Basidiomycota</taxon>
        <taxon>Agaricomycotina</taxon>
        <taxon>Agaricomycetes</taxon>
        <taxon>Russulales</taxon>
        <taxon>Auriscalpiaceae</taxon>
        <taxon>Artomyces</taxon>
    </lineage>
</organism>
<reference evidence="1" key="2">
    <citation type="journal article" date="2022" name="New Phytol.">
        <title>Evolutionary transition to the ectomycorrhizal habit in the genomes of a hyperdiverse lineage of mushroom-forming fungi.</title>
        <authorList>
            <person name="Looney B."/>
            <person name="Miyauchi S."/>
            <person name="Morin E."/>
            <person name="Drula E."/>
            <person name="Courty P.E."/>
            <person name="Kohler A."/>
            <person name="Kuo A."/>
            <person name="LaButti K."/>
            <person name="Pangilinan J."/>
            <person name="Lipzen A."/>
            <person name="Riley R."/>
            <person name="Andreopoulos W."/>
            <person name="He G."/>
            <person name="Johnson J."/>
            <person name="Nolan M."/>
            <person name="Tritt A."/>
            <person name="Barry K.W."/>
            <person name="Grigoriev I.V."/>
            <person name="Nagy L.G."/>
            <person name="Hibbett D."/>
            <person name="Henrissat B."/>
            <person name="Matheny P.B."/>
            <person name="Labbe J."/>
            <person name="Martin F.M."/>
        </authorList>
    </citation>
    <scope>NUCLEOTIDE SEQUENCE</scope>
    <source>
        <strain evidence="1">HHB10654</strain>
    </source>
</reference>
<evidence type="ECO:0000313" key="1">
    <source>
        <dbReference type="EMBL" id="KAI0068869.1"/>
    </source>
</evidence>
<sequence>MLGVDLSVPSHPRIVSHCLHSAHIYPGIKFETSRIRNTTMETGEMKPPTDYGAYVLDALASMTRHSGAVDQTSLRQCLGMASSYLVTDVTMNPNGGMASWNTGFARLVDVLIALHARGELELETLNAASKACSECWTVAGNWRTMLDCREGVRRVAGKLQKLLDENGRTYKGGAVYVP</sequence>
<dbReference type="Proteomes" id="UP000814140">
    <property type="component" value="Unassembled WGS sequence"/>
</dbReference>
<evidence type="ECO:0000313" key="2">
    <source>
        <dbReference type="Proteomes" id="UP000814140"/>
    </source>
</evidence>
<keyword evidence="2" id="KW-1185">Reference proteome</keyword>
<name>A0ACB8TK82_9AGAM</name>